<reference evidence="3 4" key="1">
    <citation type="submission" date="2023-05" db="EMBL/GenBank/DDBJ databases">
        <title>Streptantibioticus silvisoli sp. nov., acidotolerant actinomycetes 1 from pine litter.</title>
        <authorList>
            <person name="Swiecimska M."/>
            <person name="Golinska P."/>
            <person name="Sangal V."/>
            <person name="Wachnowicz B."/>
            <person name="Goodfellow M."/>
        </authorList>
    </citation>
    <scope>NUCLEOTIDE SEQUENCE</scope>
    <source>
        <strain evidence="3">SL13</strain>
        <strain evidence="2 4">SL54</strain>
    </source>
</reference>
<dbReference type="RefSeq" id="WP_271315965.1">
    <property type="nucleotide sequence ID" value="NZ_JAAGKO020000007.1"/>
</dbReference>
<accession>A0AA90GWJ1</accession>
<dbReference type="InterPro" id="IPR021401">
    <property type="entry name" value="DUF3040"/>
</dbReference>
<evidence type="ECO:0000256" key="1">
    <source>
        <dbReference type="SAM" id="Phobius"/>
    </source>
</evidence>
<comment type="caution">
    <text evidence="3">The sequence shown here is derived from an EMBL/GenBank/DDBJ whole genome shotgun (WGS) entry which is preliminary data.</text>
</comment>
<keyword evidence="1" id="KW-0472">Membrane</keyword>
<evidence type="ECO:0000313" key="4">
    <source>
        <dbReference type="Proteomes" id="UP001156398"/>
    </source>
</evidence>
<evidence type="ECO:0000313" key="2">
    <source>
        <dbReference type="EMBL" id="MDI5962557.1"/>
    </source>
</evidence>
<keyword evidence="1" id="KW-1133">Transmembrane helix</keyword>
<name>A0AA90GWJ1_9ACTN</name>
<keyword evidence="4" id="KW-1185">Reference proteome</keyword>
<proteinExistence type="predicted"/>
<protein>
    <submittedName>
        <fullName evidence="3">DUF3040 domain-containing protein</fullName>
    </submittedName>
</protein>
<keyword evidence="1" id="KW-0812">Transmembrane</keyword>
<sequence>MEGYEMSQGERRALQAIEDTLRLEASGLDRRLREMTPGLWLRLRRRAGQPLAGLAILFGVASAVLLVTAMRSSSIGVVWGFAACWTATLLTTAVVSRSAAARRQAPAG</sequence>
<dbReference type="AlphaFoldDB" id="A0AA90GWJ1"/>
<dbReference type="Proteomes" id="UP001156398">
    <property type="component" value="Unassembled WGS sequence"/>
</dbReference>
<dbReference type="Pfam" id="PF11239">
    <property type="entry name" value="DUF3040"/>
    <property type="match status" value="1"/>
</dbReference>
<organism evidence="3">
    <name type="scientific">Streptantibioticus silvisoli</name>
    <dbReference type="NCBI Taxonomy" id="2705255"/>
    <lineage>
        <taxon>Bacteria</taxon>
        <taxon>Bacillati</taxon>
        <taxon>Actinomycetota</taxon>
        <taxon>Actinomycetes</taxon>
        <taxon>Kitasatosporales</taxon>
        <taxon>Streptomycetaceae</taxon>
        <taxon>Streptantibioticus</taxon>
    </lineage>
</organism>
<evidence type="ECO:0000313" key="3">
    <source>
        <dbReference type="EMBL" id="MDI5969189.1"/>
    </source>
</evidence>
<dbReference type="EMBL" id="JABXJJ020000008">
    <property type="protein sequence ID" value="MDI5969189.1"/>
    <property type="molecule type" value="Genomic_DNA"/>
</dbReference>
<gene>
    <name evidence="2" type="ORF">POF43_007500</name>
    <name evidence="3" type="ORF">POF50_007500</name>
</gene>
<dbReference type="EMBL" id="JAAGKO020000007">
    <property type="protein sequence ID" value="MDI5962557.1"/>
    <property type="molecule type" value="Genomic_DNA"/>
</dbReference>
<feature type="transmembrane region" description="Helical" evidence="1">
    <location>
        <begin position="51"/>
        <end position="70"/>
    </location>
</feature>
<feature type="transmembrane region" description="Helical" evidence="1">
    <location>
        <begin position="76"/>
        <end position="95"/>
    </location>
</feature>